<reference evidence="1 2" key="3">
    <citation type="submission" date="2019-11" db="EMBL/GenBank/DDBJ databases">
        <title>A de novo genome assembly of a pear dwarfing rootstock.</title>
        <authorList>
            <person name="Wang F."/>
            <person name="Wang J."/>
            <person name="Li S."/>
            <person name="Zhang Y."/>
            <person name="Fang M."/>
            <person name="Ma L."/>
            <person name="Zhao Y."/>
            <person name="Jiang S."/>
        </authorList>
    </citation>
    <scope>NUCLEOTIDE SEQUENCE [LARGE SCALE GENOMIC DNA]</scope>
    <source>
        <strain evidence="1">S2</strain>
        <tissue evidence="1">Leaf</tissue>
    </source>
</reference>
<dbReference type="AlphaFoldDB" id="A0A5N5I9C9"/>
<organism evidence="1 2">
    <name type="scientific">Pyrus ussuriensis x Pyrus communis</name>
    <dbReference type="NCBI Taxonomy" id="2448454"/>
    <lineage>
        <taxon>Eukaryota</taxon>
        <taxon>Viridiplantae</taxon>
        <taxon>Streptophyta</taxon>
        <taxon>Embryophyta</taxon>
        <taxon>Tracheophyta</taxon>
        <taxon>Spermatophyta</taxon>
        <taxon>Magnoliopsida</taxon>
        <taxon>eudicotyledons</taxon>
        <taxon>Gunneridae</taxon>
        <taxon>Pentapetalae</taxon>
        <taxon>rosids</taxon>
        <taxon>fabids</taxon>
        <taxon>Rosales</taxon>
        <taxon>Rosaceae</taxon>
        <taxon>Amygdaloideae</taxon>
        <taxon>Maleae</taxon>
        <taxon>Pyrus</taxon>
    </lineage>
</organism>
<keyword evidence="2" id="KW-1185">Reference proteome</keyword>
<dbReference type="Proteomes" id="UP000327157">
    <property type="component" value="Chromosome 5"/>
</dbReference>
<sequence>MMKKGRTTFSFMHFVFDDILFKFLITVASCSLRDLFSVKMVSKKLSTRLDYEARLTKSQTSSIPASNCATSRPFTWWGCDTSSETIIKKTELSSLRVQSLRSTN</sequence>
<proteinExistence type="predicted"/>
<gene>
    <name evidence="1" type="ORF">D8674_026227</name>
</gene>
<evidence type="ECO:0000313" key="2">
    <source>
        <dbReference type="Proteomes" id="UP000327157"/>
    </source>
</evidence>
<name>A0A5N5I9C9_9ROSA</name>
<reference evidence="1 2" key="1">
    <citation type="submission" date="2019-09" db="EMBL/GenBank/DDBJ databases">
        <authorList>
            <person name="Ou C."/>
        </authorList>
    </citation>
    <scope>NUCLEOTIDE SEQUENCE [LARGE SCALE GENOMIC DNA]</scope>
    <source>
        <strain evidence="1">S2</strain>
        <tissue evidence="1">Leaf</tissue>
    </source>
</reference>
<reference evidence="2" key="2">
    <citation type="submission" date="2019-10" db="EMBL/GenBank/DDBJ databases">
        <title>A de novo genome assembly of a pear dwarfing rootstock.</title>
        <authorList>
            <person name="Wang F."/>
            <person name="Wang J."/>
            <person name="Li S."/>
            <person name="Zhang Y."/>
            <person name="Fang M."/>
            <person name="Ma L."/>
            <person name="Zhao Y."/>
            <person name="Jiang S."/>
        </authorList>
    </citation>
    <scope>NUCLEOTIDE SEQUENCE [LARGE SCALE GENOMIC DNA]</scope>
</reference>
<evidence type="ECO:0000313" key="1">
    <source>
        <dbReference type="EMBL" id="KAB2635693.1"/>
    </source>
</evidence>
<dbReference type="EMBL" id="SMOL01000004">
    <property type="protein sequence ID" value="KAB2635693.1"/>
    <property type="molecule type" value="Genomic_DNA"/>
</dbReference>
<accession>A0A5N5I9C9</accession>
<protein>
    <submittedName>
        <fullName evidence="1">Uncharacterized protein</fullName>
    </submittedName>
</protein>
<comment type="caution">
    <text evidence="1">The sequence shown here is derived from an EMBL/GenBank/DDBJ whole genome shotgun (WGS) entry which is preliminary data.</text>
</comment>